<evidence type="ECO:0008006" key="5">
    <source>
        <dbReference type="Google" id="ProtNLM"/>
    </source>
</evidence>
<dbReference type="SUPFAM" id="SSF51735">
    <property type="entry name" value="NAD(P)-binding Rossmann-fold domains"/>
    <property type="match status" value="1"/>
</dbReference>
<proteinExistence type="inferred from homology"/>
<keyword evidence="2" id="KW-0560">Oxidoreductase</keyword>
<dbReference type="PRINTS" id="PR00080">
    <property type="entry name" value="SDRFAMILY"/>
</dbReference>
<protein>
    <recommendedName>
        <fullName evidence="5">Oxidoreductase</fullName>
    </recommendedName>
</protein>
<accession>A0ABR3WY79</accession>
<keyword evidence="4" id="KW-1185">Reference proteome</keyword>
<dbReference type="Gene3D" id="3.40.50.720">
    <property type="entry name" value="NAD(P)-binding Rossmann-like Domain"/>
    <property type="match status" value="1"/>
</dbReference>
<comment type="caution">
    <text evidence="3">The sequence shown here is derived from an EMBL/GenBank/DDBJ whole genome shotgun (WGS) entry which is preliminary data.</text>
</comment>
<dbReference type="InterPro" id="IPR002347">
    <property type="entry name" value="SDR_fam"/>
</dbReference>
<evidence type="ECO:0000256" key="2">
    <source>
        <dbReference type="ARBA" id="ARBA00023002"/>
    </source>
</evidence>
<dbReference type="PRINTS" id="PR00081">
    <property type="entry name" value="GDHRDH"/>
</dbReference>
<comment type="similarity">
    <text evidence="1">Belongs to the short-chain dehydrogenases/reductases (SDR) family.</text>
</comment>
<sequence>MTNTRGRLAGKVALVTGGCSGFGAAIAKLFANEGAKVLVGDINLAGADAVISASPSGSVIAQQLNVTQRSDWDAAVDRVLKEFGQIDILINNAGTSYKNKPTLEVTEAEYACCFDVNCLGIFHSVAAVFPLFVKQTAGVCINVSSCGASRPRQGLVWYNASKGAVSNATKGLALEFGPDQIRVNSVCPLLCGTGLFESFAGAPDTPENRQKFLGNVPLGRLTEVEDVANSVLFLSSEEAKFLTGVNLDVDGGRTI</sequence>
<dbReference type="InterPro" id="IPR036291">
    <property type="entry name" value="NAD(P)-bd_dom_sf"/>
</dbReference>
<dbReference type="Pfam" id="PF13561">
    <property type="entry name" value="adh_short_C2"/>
    <property type="match status" value="1"/>
</dbReference>
<organism evidence="3 4">
    <name type="scientific">Paecilomyces lecythidis</name>
    <dbReference type="NCBI Taxonomy" id="3004212"/>
    <lineage>
        <taxon>Eukaryota</taxon>
        <taxon>Fungi</taxon>
        <taxon>Dikarya</taxon>
        <taxon>Ascomycota</taxon>
        <taxon>Pezizomycotina</taxon>
        <taxon>Eurotiomycetes</taxon>
        <taxon>Eurotiomycetidae</taxon>
        <taxon>Eurotiales</taxon>
        <taxon>Thermoascaceae</taxon>
        <taxon>Paecilomyces</taxon>
    </lineage>
</organism>
<dbReference type="PANTHER" id="PTHR43639">
    <property type="entry name" value="OXIDOREDUCTASE, SHORT-CHAIN DEHYDROGENASE/REDUCTASE FAMILY (AFU_ORTHOLOGUE AFUA_5G02870)"/>
    <property type="match status" value="1"/>
</dbReference>
<name>A0ABR3WY79_9EURO</name>
<evidence type="ECO:0000256" key="1">
    <source>
        <dbReference type="ARBA" id="ARBA00006484"/>
    </source>
</evidence>
<evidence type="ECO:0000313" key="4">
    <source>
        <dbReference type="Proteomes" id="UP001583193"/>
    </source>
</evidence>
<dbReference type="PANTHER" id="PTHR43639:SF1">
    <property type="entry name" value="SHORT-CHAIN DEHYDROGENASE_REDUCTASE FAMILY PROTEIN"/>
    <property type="match status" value="1"/>
</dbReference>
<evidence type="ECO:0000313" key="3">
    <source>
        <dbReference type="EMBL" id="KAL1868407.1"/>
    </source>
</evidence>
<reference evidence="3 4" key="1">
    <citation type="journal article" date="2024" name="IMA Fungus">
        <title>IMA Genome - F19 : A genome assembly and annotation guide to empower mycologists, including annotated draft genome sequences of Ceratocystis pirilliformis, Diaporthe australafricana, Fusarium ophioides, Paecilomyces lecythidis, and Sporothrix stenoceras.</title>
        <authorList>
            <person name="Aylward J."/>
            <person name="Wilson A.M."/>
            <person name="Visagie C.M."/>
            <person name="Spraker J."/>
            <person name="Barnes I."/>
            <person name="Buitendag C."/>
            <person name="Ceriani C."/>
            <person name="Del Mar Angel L."/>
            <person name="du Plessis D."/>
            <person name="Fuchs T."/>
            <person name="Gasser K."/>
            <person name="Kramer D."/>
            <person name="Li W."/>
            <person name="Munsamy K."/>
            <person name="Piso A."/>
            <person name="Price J.L."/>
            <person name="Sonnekus B."/>
            <person name="Thomas C."/>
            <person name="van der Nest A."/>
            <person name="van Dijk A."/>
            <person name="van Heerden A."/>
            <person name="van Vuuren N."/>
            <person name="Yilmaz N."/>
            <person name="Duong T.A."/>
            <person name="van der Merwe N.A."/>
            <person name="Wingfield M.J."/>
            <person name="Wingfield B.D."/>
        </authorList>
    </citation>
    <scope>NUCLEOTIDE SEQUENCE [LARGE SCALE GENOMIC DNA]</scope>
    <source>
        <strain evidence="3 4">CMW 18167</strain>
    </source>
</reference>
<gene>
    <name evidence="3" type="ORF">Plec18167_008333</name>
</gene>
<dbReference type="NCBIfam" id="NF005559">
    <property type="entry name" value="PRK07231.1"/>
    <property type="match status" value="1"/>
</dbReference>
<dbReference type="EMBL" id="JAVDPF010000039">
    <property type="protein sequence ID" value="KAL1868407.1"/>
    <property type="molecule type" value="Genomic_DNA"/>
</dbReference>
<dbReference type="Proteomes" id="UP001583193">
    <property type="component" value="Unassembled WGS sequence"/>
</dbReference>